<evidence type="ECO:0000256" key="1">
    <source>
        <dbReference type="ARBA" id="ARBA00004141"/>
    </source>
</evidence>
<sequence>MLVGSHRKLQSIQDTLKIEYSGILLQNVNSEKLLGIIIDDCLSWNQQINKVCTVISTRLGLLNQLKHYIPQKAAGLFYIAELVEEYTVLTGKTIKYLIMFTTAVYICLFLFEDLDTSLIIVGLLGNAAYFALLQSFPYFILSSPSFIASVIMVIVNHYFAFSYFASVWYPFSDVMAFFTICLWIVPFAFFVSLSANENVLPTMTENRTKSEDATDVVSNYFKRKTKGLGLLSFLKHAQDTVLPQRVRKQY</sequence>
<evidence type="ECO:0000256" key="4">
    <source>
        <dbReference type="ARBA" id="ARBA00022692"/>
    </source>
</evidence>
<evidence type="ECO:0000313" key="9">
    <source>
        <dbReference type="Proteomes" id="UP000683360"/>
    </source>
</evidence>
<dbReference type="AlphaFoldDB" id="A0A8S3U8V1"/>
<dbReference type="PANTHER" id="PTHR13144">
    <property type="entry name" value="TEX261 PROTEIN"/>
    <property type="match status" value="1"/>
</dbReference>
<comment type="subcellular location">
    <subcellularLocation>
        <location evidence="1">Membrane</location>
        <topology evidence="1">Multi-pass membrane protein</topology>
    </subcellularLocation>
</comment>
<comment type="caution">
    <text evidence="8">The sequence shown here is derived from an EMBL/GenBank/DDBJ whole genome shotgun (WGS) entry which is preliminary data.</text>
</comment>
<keyword evidence="6 7" id="KW-0472">Membrane</keyword>
<feature type="transmembrane region" description="Helical" evidence="7">
    <location>
        <begin position="117"/>
        <end position="139"/>
    </location>
</feature>
<keyword evidence="5 7" id="KW-1133">Transmembrane helix</keyword>
<dbReference type="GO" id="GO:0005789">
    <property type="term" value="C:endoplasmic reticulum membrane"/>
    <property type="evidence" value="ECO:0007669"/>
    <property type="project" value="TreeGrafter"/>
</dbReference>
<dbReference type="OrthoDB" id="28257at2759"/>
<proteinExistence type="inferred from homology"/>
<dbReference type="Proteomes" id="UP000683360">
    <property type="component" value="Unassembled WGS sequence"/>
</dbReference>
<comment type="similarity">
    <text evidence="2">Belongs to the SVP26 family.</text>
</comment>
<protein>
    <recommendedName>
        <fullName evidence="3">Protein TEX261</fullName>
    </recommendedName>
</protein>
<feature type="transmembrane region" description="Helical" evidence="7">
    <location>
        <begin position="146"/>
        <end position="169"/>
    </location>
</feature>
<name>A0A8S3U8V1_MYTED</name>
<keyword evidence="4 7" id="KW-0812">Transmembrane</keyword>
<dbReference type="EMBL" id="CAJPWZ010002541">
    <property type="protein sequence ID" value="CAG2239904.1"/>
    <property type="molecule type" value="Genomic_DNA"/>
</dbReference>
<dbReference type="Pfam" id="PF04148">
    <property type="entry name" value="Erv26"/>
    <property type="match status" value="1"/>
</dbReference>
<dbReference type="GO" id="GO:0006888">
    <property type="term" value="P:endoplasmic reticulum to Golgi vesicle-mediated transport"/>
    <property type="evidence" value="ECO:0007669"/>
    <property type="project" value="InterPro"/>
</dbReference>
<feature type="transmembrane region" description="Helical" evidence="7">
    <location>
        <begin position="94"/>
        <end position="111"/>
    </location>
</feature>
<evidence type="ECO:0000256" key="7">
    <source>
        <dbReference type="SAM" id="Phobius"/>
    </source>
</evidence>
<feature type="transmembrane region" description="Helical" evidence="7">
    <location>
        <begin position="175"/>
        <end position="193"/>
    </location>
</feature>
<evidence type="ECO:0000256" key="3">
    <source>
        <dbReference type="ARBA" id="ARBA00017877"/>
    </source>
</evidence>
<dbReference type="GO" id="GO:0030134">
    <property type="term" value="C:COPII-coated ER to Golgi transport vesicle"/>
    <property type="evidence" value="ECO:0007669"/>
    <property type="project" value="TreeGrafter"/>
</dbReference>
<dbReference type="InterPro" id="IPR007277">
    <property type="entry name" value="Svp26/Tex261"/>
</dbReference>
<dbReference type="GO" id="GO:0097020">
    <property type="term" value="F:COPII receptor activity"/>
    <property type="evidence" value="ECO:0007669"/>
    <property type="project" value="InterPro"/>
</dbReference>
<evidence type="ECO:0000256" key="6">
    <source>
        <dbReference type="ARBA" id="ARBA00023136"/>
    </source>
</evidence>
<gene>
    <name evidence="8" type="ORF">MEDL_52244</name>
</gene>
<evidence type="ECO:0000313" key="8">
    <source>
        <dbReference type="EMBL" id="CAG2239904.1"/>
    </source>
</evidence>
<organism evidence="8 9">
    <name type="scientific">Mytilus edulis</name>
    <name type="common">Blue mussel</name>
    <dbReference type="NCBI Taxonomy" id="6550"/>
    <lineage>
        <taxon>Eukaryota</taxon>
        <taxon>Metazoa</taxon>
        <taxon>Spiralia</taxon>
        <taxon>Lophotrochozoa</taxon>
        <taxon>Mollusca</taxon>
        <taxon>Bivalvia</taxon>
        <taxon>Autobranchia</taxon>
        <taxon>Pteriomorphia</taxon>
        <taxon>Mytilida</taxon>
        <taxon>Mytiloidea</taxon>
        <taxon>Mytilidae</taxon>
        <taxon>Mytilinae</taxon>
        <taxon>Mytilus</taxon>
    </lineage>
</organism>
<evidence type="ECO:0000256" key="2">
    <source>
        <dbReference type="ARBA" id="ARBA00008096"/>
    </source>
</evidence>
<dbReference type="GO" id="GO:0000139">
    <property type="term" value="C:Golgi membrane"/>
    <property type="evidence" value="ECO:0007669"/>
    <property type="project" value="TreeGrafter"/>
</dbReference>
<reference evidence="8" key="1">
    <citation type="submission" date="2021-03" db="EMBL/GenBank/DDBJ databases">
        <authorList>
            <person name="Bekaert M."/>
        </authorList>
    </citation>
    <scope>NUCLEOTIDE SEQUENCE</scope>
</reference>
<accession>A0A8S3U8V1</accession>
<evidence type="ECO:0000256" key="5">
    <source>
        <dbReference type="ARBA" id="ARBA00022989"/>
    </source>
</evidence>
<dbReference type="PANTHER" id="PTHR13144:SF0">
    <property type="entry name" value="PROTEIN TEX261"/>
    <property type="match status" value="1"/>
</dbReference>
<keyword evidence="9" id="KW-1185">Reference proteome</keyword>